<dbReference type="PANTHER" id="PTHR11601">
    <property type="entry name" value="CYSTEINE DESULFURYLASE FAMILY MEMBER"/>
    <property type="match status" value="1"/>
</dbReference>
<dbReference type="InterPro" id="IPR015421">
    <property type="entry name" value="PyrdxlP-dep_Trfase_major"/>
</dbReference>
<evidence type="ECO:0000256" key="9">
    <source>
        <dbReference type="ARBA" id="ARBA00023014"/>
    </source>
</evidence>
<keyword evidence="13" id="KW-1185">Reference proteome</keyword>
<dbReference type="RefSeq" id="WP_272776407.1">
    <property type="nucleotide sequence ID" value="NZ_JAQQLI010000008.1"/>
</dbReference>
<protein>
    <recommendedName>
        <fullName evidence="4">Cysteine desulfurase</fullName>
    </recommendedName>
</protein>
<dbReference type="InterPro" id="IPR015424">
    <property type="entry name" value="PyrdxlP-dep_Trfase"/>
</dbReference>
<dbReference type="InterPro" id="IPR016454">
    <property type="entry name" value="Cysteine_dSase"/>
</dbReference>
<evidence type="ECO:0000256" key="8">
    <source>
        <dbReference type="ARBA" id="ARBA00023004"/>
    </source>
</evidence>
<reference evidence="12" key="1">
    <citation type="journal article" date="2023" name="Microbiol Resour">
        <title>Genome Sequences of Rhodoplanes serenus and Two Thermotolerant Strains, Rhodoplanes tepidamans and 'Rhodoplanes cryptolactis,' Further Refine the Genus.</title>
        <authorList>
            <person name="Rayyan A.A."/>
            <person name="Kyndt J.A."/>
        </authorList>
    </citation>
    <scope>NUCLEOTIDE SEQUENCE</scope>
    <source>
        <strain evidence="12">DSM 9987</strain>
    </source>
</reference>
<dbReference type="InterPro" id="IPR015422">
    <property type="entry name" value="PyrdxlP-dep_Trfase_small"/>
</dbReference>
<dbReference type="InterPro" id="IPR000192">
    <property type="entry name" value="Aminotrans_V_dom"/>
</dbReference>
<name>A0ABT5J8F1_RHOTP</name>
<evidence type="ECO:0000256" key="7">
    <source>
        <dbReference type="ARBA" id="ARBA00022898"/>
    </source>
</evidence>
<evidence type="ECO:0000256" key="2">
    <source>
        <dbReference type="ARBA" id="ARBA00003120"/>
    </source>
</evidence>
<evidence type="ECO:0000256" key="6">
    <source>
        <dbReference type="ARBA" id="ARBA00022723"/>
    </source>
</evidence>
<gene>
    <name evidence="12" type="ORF">PQJ73_07730</name>
</gene>
<dbReference type="SUPFAM" id="SSF53383">
    <property type="entry name" value="PLP-dependent transferases"/>
    <property type="match status" value="1"/>
</dbReference>
<comment type="caution">
    <text evidence="12">The sequence shown here is derived from an EMBL/GenBank/DDBJ whole genome shotgun (WGS) entry which is preliminary data.</text>
</comment>
<evidence type="ECO:0000313" key="12">
    <source>
        <dbReference type="EMBL" id="MDC7785569.1"/>
    </source>
</evidence>
<dbReference type="Gene3D" id="1.10.260.50">
    <property type="match status" value="1"/>
</dbReference>
<dbReference type="Gene3D" id="3.40.640.10">
    <property type="entry name" value="Type I PLP-dependent aspartate aminotransferase-like (Major domain)"/>
    <property type="match status" value="1"/>
</dbReference>
<evidence type="ECO:0000256" key="1">
    <source>
        <dbReference type="ARBA" id="ARBA00001933"/>
    </source>
</evidence>
<comment type="similarity">
    <text evidence="3">Belongs to the class-V pyridoxal-phosphate-dependent aminotransferase family. NifS/IscS subfamily.</text>
</comment>
<accession>A0ABT5J8F1</accession>
<keyword evidence="9" id="KW-0411">Iron-sulfur</keyword>
<comment type="function">
    <text evidence="2">Catalyzes the removal of elemental sulfur atoms from cysteine to produce alanine. Seems to participate in the biosynthesis of the nitrogenase metalloclusters by providing the inorganic sulfur required for the Fe-S core formation.</text>
</comment>
<keyword evidence="7" id="KW-0663">Pyridoxal phosphate</keyword>
<dbReference type="Pfam" id="PF00266">
    <property type="entry name" value="Aminotran_5"/>
    <property type="match status" value="1"/>
</dbReference>
<evidence type="ECO:0000256" key="10">
    <source>
        <dbReference type="ARBA" id="ARBA00050776"/>
    </source>
</evidence>
<proteinExistence type="inferred from homology"/>
<dbReference type="PANTHER" id="PTHR11601:SF34">
    <property type="entry name" value="CYSTEINE DESULFURASE"/>
    <property type="match status" value="1"/>
</dbReference>
<feature type="domain" description="Aminotransferase class V" evidence="11">
    <location>
        <begin position="5"/>
        <end position="373"/>
    </location>
</feature>
<comment type="cofactor">
    <cofactor evidence="1">
        <name>pyridoxal 5'-phosphate</name>
        <dbReference type="ChEBI" id="CHEBI:597326"/>
    </cofactor>
</comment>
<keyword evidence="8" id="KW-0408">Iron</keyword>
<sequence>MTERVYLDWNATAPLRPEARAAMLAALDAGNPSSVHAEGRAARALVEDAREAVARLVGAAPRDVIFTSGGTEANVLALTPALQVGADTAPRDRLLVSAIEHASVRSGGRFPTNAVDIVPVTPDGLVDLAALAARLEALAVENTGIRPLVSVMHANNETGVVQPIAAAAELVHAAGGILHVDAVQSAGKIPCDIGALGADLMTLSGHKIGGPKGVGAVVLRSAAIHVSDPLLKGGGQERGARAGTENVAAIAGFGAAAAAAARDLAAAGPAMATRRDALEAQVAAGSPQTCVIGGAAPRLPNTSLLAAPGLKAETALIALDLAGLAVSSGAACSSGKVGASQVLAAMGVPPAIAAGAIRVSLGPATTERDVAAFVDAWNGLVRRLSKGGCGIAA</sequence>
<evidence type="ECO:0000313" key="13">
    <source>
        <dbReference type="Proteomes" id="UP001165652"/>
    </source>
</evidence>
<evidence type="ECO:0000256" key="4">
    <source>
        <dbReference type="ARBA" id="ARBA00013558"/>
    </source>
</evidence>
<evidence type="ECO:0000256" key="5">
    <source>
        <dbReference type="ARBA" id="ARBA00022679"/>
    </source>
</evidence>
<dbReference type="Gene3D" id="3.90.1150.10">
    <property type="entry name" value="Aspartate Aminotransferase, domain 1"/>
    <property type="match status" value="1"/>
</dbReference>
<keyword evidence="5" id="KW-0808">Transferase</keyword>
<organism evidence="12 13">
    <name type="scientific">Rhodoplanes tepidamans</name>
    <name type="common">Rhodoplanes cryptolactis</name>
    <dbReference type="NCBI Taxonomy" id="200616"/>
    <lineage>
        <taxon>Bacteria</taxon>
        <taxon>Pseudomonadati</taxon>
        <taxon>Pseudomonadota</taxon>
        <taxon>Alphaproteobacteria</taxon>
        <taxon>Hyphomicrobiales</taxon>
        <taxon>Nitrobacteraceae</taxon>
        <taxon>Rhodoplanes</taxon>
    </lineage>
</organism>
<keyword evidence="6" id="KW-0479">Metal-binding</keyword>
<evidence type="ECO:0000259" key="11">
    <source>
        <dbReference type="Pfam" id="PF00266"/>
    </source>
</evidence>
<dbReference type="EMBL" id="JAQQLI010000008">
    <property type="protein sequence ID" value="MDC7785569.1"/>
    <property type="molecule type" value="Genomic_DNA"/>
</dbReference>
<dbReference type="PIRSF" id="PIRSF005572">
    <property type="entry name" value="NifS"/>
    <property type="match status" value="1"/>
</dbReference>
<evidence type="ECO:0000256" key="3">
    <source>
        <dbReference type="ARBA" id="ARBA00006490"/>
    </source>
</evidence>
<comment type="catalytic activity">
    <reaction evidence="10">
        <text>(sulfur carrier)-H + L-cysteine = (sulfur carrier)-SH + L-alanine</text>
        <dbReference type="Rhea" id="RHEA:43892"/>
        <dbReference type="Rhea" id="RHEA-COMP:14737"/>
        <dbReference type="Rhea" id="RHEA-COMP:14739"/>
        <dbReference type="ChEBI" id="CHEBI:29917"/>
        <dbReference type="ChEBI" id="CHEBI:35235"/>
        <dbReference type="ChEBI" id="CHEBI:57972"/>
        <dbReference type="ChEBI" id="CHEBI:64428"/>
        <dbReference type="EC" id="2.8.1.7"/>
    </reaction>
</comment>
<dbReference type="Proteomes" id="UP001165652">
    <property type="component" value="Unassembled WGS sequence"/>
</dbReference>
<reference evidence="12" key="2">
    <citation type="submission" date="2023-02" db="EMBL/GenBank/DDBJ databases">
        <authorList>
            <person name="Rayyan A."/>
            <person name="Meyer T."/>
            <person name="Kyndt J.A."/>
        </authorList>
    </citation>
    <scope>NUCLEOTIDE SEQUENCE</scope>
    <source>
        <strain evidence="12">DSM 9987</strain>
    </source>
</reference>